<dbReference type="RefSeq" id="WP_408977187.1">
    <property type="nucleotide sequence ID" value="NZ_JBJUVG010000004.1"/>
</dbReference>
<comment type="caution">
    <text evidence="1">The sequence shown here is derived from an EMBL/GenBank/DDBJ whole genome shotgun (WGS) entry which is preliminary data.</text>
</comment>
<dbReference type="EMBL" id="JBJUVG010000004">
    <property type="protein sequence ID" value="MFM9413568.1"/>
    <property type="molecule type" value="Genomic_DNA"/>
</dbReference>
<gene>
    <name evidence="1" type="ORF">ACKQTC_04220</name>
</gene>
<sequence length="103" mass="12603">MRDFEVLEKFCLDMNYKFIYNDYTGEVVIRTINDSWKVEQVYDFNCKRKYRLYHMGDLGKPRWHRQLKDKLRVQQICCYIQKHDTKYFRQGGITYTKVVEVGG</sequence>
<accession>A0ABW9GZM3</accession>
<proteinExistence type="predicted"/>
<evidence type="ECO:0000313" key="1">
    <source>
        <dbReference type="EMBL" id="MFM9413568.1"/>
    </source>
</evidence>
<evidence type="ECO:0000313" key="2">
    <source>
        <dbReference type="Proteomes" id="UP001631949"/>
    </source>
</evidence>
<protein>
    <submittedName>
        <fullName evidence="1">Uncharacterized protein</fullName>
    </submittedName>
</protein>
<keyword evidence="2" id="KW-1185">Reference proteome</keyword>
<organism evidence="1 2">
    <name type="scientific">Peptococcus simiae</name>
    <dbReference type="NCBI Taxonomy" id="1643805"/>
    <lineage>
        <taxon>Bacteria</taxon>
        <taxon>Bacillati</taxon>
        <taxon>Bacillota</taxon>
        <taxon>Clostridia</taxon>
        <taxon>Eubacteriales</taxon>
        <taxon>Peptococcaceae</taxon>
        <taxon>Peptococcus</taxon>
    </lineage>
</organism>
<name>A0ABW9GZM3_9FIRM</name>
<reference evidence="1 2" key="1">
    <citation type="journal article" date="2016" name="Int. J. Syst. Evol. Microbiol.">
        <title>Peptococcus simiae sp. nov., isolated from rhesus macaque faeces and emended description of the genus Peptococcus.</title>
        <authorList>
            <person name="Shkoporov A.N."/>
            <person name="Efimov B.A."/>
            <person name="Kondova I."/>
            <person name="Ouwerling B."/>
            <person name="Chaplin A.V."/>
            <person name="Shcherbakova V.A."/>
            <person name="Langermans J.A.M."/>
        </authorList>
    </citation>
    <scope>NUCLEOTIDE SEQUENCE [LARGE SCALE GENOMIC DNA]</scope>
    <source>
        <strain evidence="1 2">M108</strain>
    </source>
</reference>
<dbReference type="Proteomes" id="UP001631949">
    <property type="component" value="Unassembled WGS sequence"/>
</dbReference>